<gene>
    <name evidence="1" type="ORF">ACFPRH_16590</name>
</gene>
<evidence type="ECO:0000313" key="1">
    <source>
        <dbReference type="EMBL" id="MFC5153355.1"/>
    </source>
</evidence>
<reference evidence="2" key="1">
    <citation type="journal article" date="2019" name="Int. J. Syst. Evol. Microbiol.">
        <title>The Global Catalogue of Microorganisms (GCM) 10K type strain sequencing project: providing services to taxonomists for standard genome sequencing and annotation.</title>
        <authorList>
            <consortium name="The Broad Institute Genomics Platform"/>
            <consortium name="The Broad Institute Genome Sequencing Center for Infectious Disease"/>
            <person name="Wu L."/>
            <person name="Ma J."/>
        </authorList>
    </citation>
    <scope>NUCLEOTIDE SEQUENCE [LARGE SCALE GENOMIC DNA]</scope>
    <source>
        <strain evidence="2">PCU 266</strain>
    </source>
</reference>
<protein>
    <submittedName>
        <fullName evidence="1">Uncharacterized protein</fullName>
    </submittedName>
</protein>
<accession>A0ABW0AHY3</accession>
<comment type="caution">
    <text evidence="1">The sequence shown here is derived from an EMBL/GenBank/DDBJ whole genome shotgun (WGS) entry which is preliminary data.</text>
</comment>
<name>A0ABW0AHY3_9ACTN</name>
<dbReference type="Pfam" id="PF21790">
    <property type="entry name" value="OGG"/>
    <property type="match status" value="1"/>
</dbReference>
<evidence type="ECO:0000313" key="2">
    <source>
        <dbReference type="Proteomes" id="UP001596160"/>
    </source>
</evidence>
<proteinExistence type="predicted"/>
<sequence length="244" mass="26930">MTTQGDMVERLRPLVEACQDREQGAVRFRPATWRPWLEPHGATRVLSAGTPAPGFPAGDRLITRMDLATLRDRADDCPDGLRDLFTATMIWGSGTSNGRGPRHTAAALSDPRLPLALRTTRDAVRAGELRRAYERFAVRGVGRSFFTKWFAAADDRDAASPRALILDDRVLRSLNRLGWSSATAAGSRRRSLRYVTYVQSMHAWAEPLSLDASRLEWIMFELNGQVNAGTGSPTARSAGHNPSE</sequence>
<dbReference type="Proteomes" id="UP001596160">
    <property type="component" value="Unassembled WGS sequence"/>
</dbReference>
<dbReference type="RefSeq" id="WP_344479894.1">
    <property type="nucleotide sequence ID" value="NZ_BAAASB010000013.1"/>
</dbReference>
<keyword evidence="2" id="KW-1185">Reference proteome</keyword>
<dbReference type="EMBL" id="JBHSKP010000009">
    <property type="protein sequence ID" value="MFC5153355.1"/>
    <property type="molecule type" value="Genomic_DNA"/>
</dbReference>
<organism evidence="1 2">
    <name type="scientific">Streptomyces amakusaensis</name>
    <dbReference type="NCBI Taxonomy" id="67271"/>
    <lineage>
        <taxon>Bacteria</taxon>
        <taxon>Bacillati</taxon>
        <taxon>Actinomycetota</taxon>
        <taxon>Actinomycetes</taxon>
        <taxon>Kitasatosporales</taxon>
        <taxon>Streptomycetaceae</taxon>
        <taxon>Streptomyces</taxon>
    </lineage>
</organism>
<dbReference type="InterPro" id="IPR048868">
    <property type="entry name" value="OGG-like_put"/>
</dbReference>